<proteinExistence type="inferred from homology"/>
<dbReference type="InterPro" id="IPR036661">
    <property type="entry name" value="Luciferase-like_sf"/>
</dbReference>
<feature type="binding site" evidence="6">
    <location>
        <position position="220"/>
    </location>
    <ligand>
        <name>FMN</name>
        <dbReference type="ChEBI" id="CHEBI:58210"/>
    </ligand>
</feature>
<gene>
    <name evidence="8" type="ORF">GIY23_11350</name>
</gene>
<keyword evidence="3 8" id="KW-0560">Oxidoreductase</keyword>
<keyword evidence="2 6" id="KW-0288">FMN</keyword>
<dbReference type="EC" id="1.14.-.-" evidence="8"/>
<feature type="binding site" evidence="6">
    <location>
        <position position="145"/>
    </location>
    <ligand>
        <name>FMN</name>
        <dbReference type="ChEBI" id="CHEBI:58210"/>
    </ligand>
</feature>
<keyword evidence="4 8" id="KW-0503">Monooxygenase</keyword>
<evidence type="ECO:0000313" key="9">
    <source>
        <dbReference type="Proteomes" id="UP000371041"/>
    </source>
</evidence>
<evidence type="ECO:0000256" key="4">
    <source>
        <dbReference type="ARBA" id="ARBA00023033"/>
    </source>
</evidence>
<keyword evidence="9" id="KW-1185">Reference proteome</keyword>
<dbReference type="Gene3D" id="3.20.20.30">
    <property type="entry name" value="Luciferase-like domain"/>
    <property type="match status" value="1"/>
</dbReference>
<dbReference type="InterPro" id="IPR016215">
    <property type="entry name" value="NTA_MOA"/>
</dbReference>
<dbReference type="InterPro" id="IPR011251">
    <property type="entry name" value="Luciferase-like_dom"/>
</dbReference>
<evidence type="ECO:0000256" key="3">
    <source>
        <dbReference type="ARBA" id="ARBA00023002"/>
    </source>
</evidence>
<dbReference type="EMBL" id="CP045929">
    <property type="protein sequence ID" value="QGK70036.1"/>
    <property type="molecule type" value="Genomic_DNA"/>
</dbReference>
<feature type="binding site" evidence="6">
    <location>
        <position position="149"/>
    </location>
    <ligand>
        <name>FMN</name>
        <dbReference type="ChEBI" id="CHEBI:58210"/>
    </ligand>
</feature>
<organism evidence="8 9">
    <name type="scientific">Allosaccharopolyspora coralli</name>
    <dbReference type="NCBI Taxonomy" id="2665642"/>
    <lineage>
        <taxon>Bacteria</taxon>
        <taxon>Bacillati</taxon>
        <taxon>Actinomycetota</taxon>
        <taxon>Actinomycetes</taxon>
        <taxon>Pseudonocardiales</taxon>
        <taxon>Pseudonocardiaceae</taxon>
        <taxon>Allosaccharopolyspora</taxon>
    </lineage>
</organism>
<dbReference type="InterPro" id="IPR051260">
    <property type="entry name" value="Diverse_substr_monoxygenases"/>
</dbReference>
<dbReference type="Pfam" id="PF00296">
    <property type="entry name" value="Bac_luciferase"/>
    <property type="match status" value="1"/>
</dbReference>
<reference evidence="9" key="1">
    <citation type="submission" date="2019-11" db="EMBL/GenBank/DDBJ databases">
        <title>The complete genome sequence of Saccharopolyspora sp. E2A.</title>
        <authorList>
            <person name="Zhang G."/>
        </authorList>
    </citation>
    <scope>NUCLEOTIDE SEQUENCE [LARGE SCALE GENOMIC DNA]</scope>
    <source>
        <strain evidence="9">E2A</strain>
    </source>
</reference>
<feature type="binding site" evidence="6">
    <location>
        <position position="95"/>
    </location>
    <ligand>
        <name>FMN</name>
        <dbReference type="ChEBI" id="CHEBI:58210"/>
    </ligand>
</feature>
<dbReference type="SUPFAM" id="SSF51679">
    <property type="entry name" value="Bacterial luciferase-like"/>
    <property type="match status" value="1"/>
</dbReference>
<feature type="binding site" evidence="6">
    <location>
        <position position="58"/>
    </location>
    <ligand>
        <name>FMN</name>
        <dbReference type="ChEBI" id="CHEBI:58210"/>
    </ligand>
</feature>
<feature type="binding site" evidence="6">
    <location>
        <position position="219"/>
    </location>
    <ligand>
        <name>FMN</name>
        <dbReference type="ChEBI" id="CHEBI:58210"/>
    </ligand>
</feature>
<dbReference type="NCBIfam" id="TIGR03860">
    <property type="entry name" value="FMN_nitrolo"/>
    <property type="match status" value="1"/>
</dbReference>
<dbReference type="KEGG" id="sace:GIY23_11350"/>
<dbReference type="CDD" id="cd01095">
    <property type="entry name" value="Nitrilotriacetate_monoxgenase"/>
    <property type="match status" value="1"/>
</dbReference>
<dbReference type="AlphaFoldDB" id="A0A5Q3Q9L7"/>
<feature type="domain" description="Luciferase-like" evidence="7">
    <location>
        <begin position="28"/>
        <end position="385"/>
    </location>
</feature>
<evidence type="ECO:0000256" key="5">
    <source>
        <dbReference type="ARBA" id="ARBA00033748"/>
    </source>
</evidence>
<dbReference type="PIRSF" id="PIRSF000337">
    <property type="entry name" value="NTA_MOA"/>
    <property type="match status" value="1"/>
</dbReference>
<comment type="similarity">
    <text evidence="5">Belongs to the NtaA/SnaA/DszA monooxygenase family.</text>
</comment>
<evidence type="ECO:0000256" key="1">
    <source>
        <dbReference type="ARBA" id="ARBA00022630"/>
    </source>
</evidence>
<accession>A0A5Q3Q9L7</accession>
<dbReference type="PANTHER" id="PTHR30011:SF16">
    <property type="entry name" value="C2H2 FINGER DOMAIN TRANSCRIPTION FACTOR (EUROFUNG)-RELATED"/>
    <property type="match status" value="1"/>
</dbReference>
<dbReference type="PANTHER" id="PTHR30011">
    <property type="entry name" value="ALKANESULFONATE MONOOXYGENASE-RELATED"/>
    <property type="match status" value="1"/>
</dbReference>
<dbReference type="Proteomes" id="UP000371041">
    <property type="component" value="Chromosome"/>
</dbReference>
<protein>
    <submittedName>
        <fullName evidence="8">NtaA/DmoA family FMN-dependent monooxygenase</fullName>
        <ecNumber evidence="8">1.14.-.-</ecNumber>
    </submittedName>
</protein>
<evidence type="ECO:0000313" key="8">
    <source>
        <dbReference type="EMBL" id="QGK70036.1"/>
    </source>
</evidence>
<dbReference type="GO" id="GO:0016705">
    <property type="term" value="F:oxidoreductase activity, acting on paired donors, with incorporation or reduction of molecular oxygen"/>
    <property type="evidence" value="ECO:0007669"/>
    <property type="project" value="InterPro"/>
</dbReference>
<keyword evidence="1 6" id="KW-0285">Flavoprotein</keyword>
<evidence type="ECO:0000256" key="2">
    <source>
        <dbReference type="ARBA" id="ARBA00022643"/>
    </source>
</evidence>
<evidence type="ECO:0000259" key="7">
    <source>
        <dbReference type="Pfam" id="PF00296"/>
    </source>
</evidence>
<name>A0A5Q3Q9L7_9PSEU</name>
<dbReference type="GO" id="GO:0004497">
    <property type="term" value="F:monooxygenase activity"/>
    <property type="evidence" value="ECO:0007669"/>
    <property type="project" value="UniProtKB-KW"/>
</dbReference>
<sequence>MTTARFMHLNAFLMTTGHHEASWRLPESDPHAGTDLAHFTHLARLAETGRMDSVFFADSPGLQGDVGRRPSGILDPTMLLAALAAATEHIGLIATASTTYNDPFNLARRFASLDHLSGGRAGWNIVTTANVEAARNFGLETQPTHHDRYERAAEFVDVTRKLWDSWTDDAVLGDKQAGVWAESSRVRPINHHGWHYRIGGPLNTPRPPQGHPVLVQAGSSTEGKDFAADHAEAIFTAQQTLSHAQTFYSDVKTRISHTGRDPERVKILPGVVPVIGSTEAEARQVAEQLDELIVTKHAHTQLARTLRRHPDELPLDRPLPADLPTEDDIEGAKSRYSLIVTLAREENLTVRELIGRLGGGRGHRTFTGTPEQVADTLQHWFTTGAADGFNIMPAVLPSGLQAFVEHVIPLLQQRGLFRTDYTGTTLREHYDLSQPGNQYEHEHAAIA</sequence>
<evidence type="ECO:0000256" key="6">
    <source>
        <dbReference type="PIRSR" id="PIRSR000337-1"/>
    </source>
</evidence>